<accession>A0A9P8CSL5</accession>
<dbReference type="EMBL" id="MU251244">
    <property type="protein sequence ID" value="KAG9258224.1"/>
    <property type="molecule type" value="Genomic_DNA"/>
</dbReference>
<dbReference type="Proteomes" id="UP000887229">
    <property type="component" value="Unassembled WGS sequence"/>
</dbReference>
<keyword evidence="1" id="KW-0812">Transmembrane</keyword>
<keyword evidence="1" id="KW-0472">Membrane</keyword>
<keyword evidence="1" id="KW-1133">Transmembrane helix</keyword>
<evidence type="ECO:0000313" key="3">
    <source>
        <dbReference type="Proteomes" id="UP000887229"/>
    </source>
</evidence>
<feature type="transmembrane region" description="Helical" evidence="1">
    <location>
        <begin position="55"/>
        <end position="80"/>
    </location>
</feature>
<dbReference type="AlphaFoldDB" id="A0A9P8CSL5"/>
<keyword evidence="3" id="KW-1185">Reference proteome</keyword>
<evidence type="ECO:0000313" key="2">
    <source>
        <dbReference type="EMBL" id="KAG9258224.1"/>
    </source>
</evidence>
<protein>
    <submittedName>
        <fullName evidence="2">Uncharacterized protein</fullName>
    </submittedName>
</protein>
<proteinExistence type="predicted"/>
<sequence length="162" mass="17665">MVSYSSRPSSFWSHPLTRLASAEAVSTVPRPARRSKGRLLEFAPRHVSRRAARRCLASGVCFLVQILLIQAATVAAAVAMPQPCRSSRLRVELHCKHVASITNITAFLFNCSGSMADATIPPGRIACPLGVIQANLSSSVSTFSRCSRPWTYRQRSIDPPQT</sequence>
<organism evidence="2 3">
    <name type="scientific">Emericellopsis atlantica</name>
    <dbReference type="NCBI Taxonomy" id="2614577"/>
    <lineage>
        <taxon>Eukaryota</taxon>
        <taxon>Fungi</taxon>
        <taxon>Dikarya</taxon>
        <taxon>Ascomycota</taxon>
        <taxon>Pezizomycotina</taxon>
        <taxon>Sordariomycetes</taxon>
        <taxon>Hypocreomycetidae</taxon>
        <taxon>Hypocreales</taxon>
        <taxon>Bionectriaceae</taxon>
        <taxon>Emericellopsis</taxon>
    </lineage>
</organism>
<name>A0A9P8CSL5_9HYPO</name>
<evidence type="ECO:0000256" key="1">
    <source>
        <dbReference type="SAM" id="Phobius"/>
    </source>
</evidence>
<dbReference type="RefSeq" id="XP_046122148.1">
    <property type="nucleotide sequence ID" value="XM_046259054.1"/>
</dbReference>
<reference evidence="2" key="1">
    <citation type="journal article" date="2021" name="IMA Fungus">
        <title>Genomic characterization of three marine fungi, including Emericellopsis atlantica sp. nov. with signatures of a generalist lifestyle and marine biomass degradation.</title>
        <authorList>
            <person name="Hagestad O.C."/>
            <person name="Hou L."/>
            <person name="Andersen J.H."/>
            <person name="Hansen E.H."/>
            <person name="Altermark B."/>
            <person name="Li C."/>
            <person name="Kuhnert E."/>
            <person name="Cox R.J."/>
            <person name="Crous P.W."/>
            <person name="Spatafora J.W."/>
            <person name="Lail K."/>
            <person name="Amirebrahimi M."/>
            <person name="Lipzen A."/>
            <person name="Pangilinan J."/>
            <person name="Andreopoulos W."/>
            <person name="Hayes R.D."/>
            <person name="Ng V."/>
            <person name="Grigoriev I.V."/>
            <person name="Jackson S.A."/>
            <person name="Sutton T.D.S."/>
            <person name="Dobson A.D.W."/>
            <person name="Rama T."/>
        </authorList>
    </citation>
    <scope>NUCLEOTIDE SEQUENCE</scope>
    <source>
        <strain evidence="2">TS7</strain>
    </source>
</reference>
<gene>
    <name evidence="2" type="ORF">F5Z01DRAFT_326107</name>
</gene>
<dbReference type="GeneID" id="70289957"/>
<comment type="caution">
    <text evidence="2">The sequence shown here is derived from an EMBL/GenBank/DDBJ whole genome shotgun (WGS) entry which is preliminary data.</text>
</comment>